<evidence type="ECO:0000313" key="12">
    <source>
        <dbReference type="EMBL" id="NDY95327.1"/>
    </source>
</evidence>
<dbReference type="PANTHER" id="PTHR43693">
    <property type="entry name" value="PROTEIN PHOSPHATASE CHEZ"/>
    <property type="match status" value="1"/>
</dbReference>
<protein>
    <recommendedName>
        <fullName evidence="3 10">Protein phosphatase CheZ</fullName>
        <ecNumber evidence="10">3.1.3.-</ecNumber>
    </recommendedName>
    <alternativeName>
        <fullName evidence="9 10">Chemotaxis protein CheZ</fullName>
    </alternativeName>
</protein>
<dbReference type="GO" id="GO:0004721">
    <property type="term" value="F:phosphoprotein phosphatase activity"/>
    <property type="evidence" value="ECO:0007669"/>
    <property type="project" value="UniProtKB-KW"/>
</dbReference>
<keyword evidence="8 10" id="KW-0904">Protein phosphatase</keyword>
<comment type="caution">
    <text evidence="12">The sequence shown here is derived from an EMBL/GenBank/DDBJ whole genome shotgun (WGS) entry which is preliminary data.</text>
</comment>
<dbReference type="PIRSF" id="PIRSF002884">
    <property type="entry name" value="CheZ"/>
    <property type="match status" value="1"/>
</dbReference>
<evidence type="ECO:0000256" key="6">
    <source>
        <dbReference type="ARBA" id="ARBA00022779"/>
    </source>
</evidence>
<dbReference type="GO" id="GO:0005737">
    <property type="term" value="C:cytoplasm"/>
    <property type="evidence" value="ECO:0007669"/>
    <property type="project" value="UniProtKB-SubCell"/>
</dbReference>
<evidence type="ECO:0000256" key="11">
    <source>
        <dbReference type="PIRSR" id="PIRSR002884-1"/>
    </source>
</evidence>
<evidence type="ECO:0000256" key="3">
    <source>
        <dbReference type="ARBA" id="ARBA00018484"/>
    </source>
</evidence>
<evidence type="ECO:0000256" key="4">
    <source>
        <dbReference type="ARBA" id="ARBA00022490"/>
    </source>
</evidence>
<keyword evidence="5 10" id="KW-0145">Chemotaxis</keyword>
<feature type="site" description="Enhances dephosphorylation of CheY-P" evidence="11">
    <location>
        <position position="173"/>
    </location>
</feature>
<dbReference type="EC" id="3.1.3.-" evidence="10"/>
<dbReference type="GO" id="GO:0050920">
    <property type="term" value="P:regulation of chemotaxis"/>
    <property type="evidence" value="ECO:0007669"/>
    <property type="project" value="InterPro"/>
</dbReference>
<keyword evidence="6 10" id="KW-0283">Flagellar rotation</keyword>
<evidence type="ECO:0000256" key="2">
    <source>
        <dbReference type="ARBA" id="ARBA00005908"/>
    </source>
</evidence>
<reference evidence="12 13" key="1">
    <citation type="submission" date="2020-02" db="EMBL/GenBank/DDBJ databases">
        <authorList>
            <person name="Zhang X.-Y."/>
        </authorList>
    </citation>
    <scope>NUCLEOTIDE SEQUENCE [LARGE SCALE GENOMIC DNA]</scope>
    <source>
        <strain evidence="12 13">C33</strain>
    </source>
</reference>
<dbReference type="GO" id="GO:0006935">
    <property type="term" value="P:chemotaxis"/>
    <property type="evidence" value="ECO:0007669"/>
    <property type="project" value="UniProtKB-KW"/>
</dbReference>
<dbReference type="RefSeq" id="WP_164210721.1">
    <property type="nucleotide sequence ID" value="NZ_JAAGSC010000039.1"/>
</dbReference>
<evidence type="ECO:0000256" key="9">
    <source>
        <dbReference type="ARBA" id="ARBA00029599"/>
    </source>
</evidence>
<dbReference type="GO" id="GO:0097588">
    <property type="term" value="P:archaeal or bacterial-type flagellum-dependent cell motility"/>
    <property type="evidence" value="ECO:0007669"/>
    <property type="project" value="UniProtKB-KW"/>
</dbReference>
<comment type="subcellular location">
    <subcellularLocation>
        <location evidence="1 10">Cytoplasm</location>
    </subcellularLocation>
</comment>
<dbReference type="PANTHER" id="PTHR43693:SF1">
    <property type="entry name" value="PROTEIN PHOSPHATASE CHEZ"/>
    <property type="match status" value="1"/>
</dbReference>
<comment type="function">
    <text evidence="10">Plays an important role in bacterial chemotaxis signal transduction pathway by accelerating the dephosphorylation of phosphorylated CheY (CheY-P).</text>
</comment>
<dbReference type="GO" id="GO:0009288">
    <property type="term" value="C:bacterial-type flagellum"/>
    <property type="evidence" value="ECO:0007669"/>
    <property type="project" value="InterPro"/>
</dbReference>
<dbReference type="AlphaFoldDB" id="A0A845UV01"/>
<sequence length="234" mass="26363">MTDSNTSIDDYIPALERLLKTARGGDEERFLAQLDDLTSLRERAMFQDIGRLTRQLHESLTNFQLDSRVASLATSDFPDARDRLDRVIEMTEQSAHRTMDLVEEAVPVVEQILTGADQVESRWAALDAGDQVNEALVARTRQFVGQVADQALTLRKTFSDVLIAQNFQDLSGQIIRDIIGLVKEVEDTLVNMIRISGRSADLVEQQADARRRREDSDRARNQDDVDDILSSLGF</sequence>
<comment type="similarity">
    <text evidence="2 10">Belongs to the CheZ family.</text>
</comment>
<evidence type="ECO:0000256" key="5">
    <source>
        <dbReference type="ARBA" id="ARBA00022500"/>
    </source>
</evidence>
<dbReference type="Gene3D" id="1.10.287.500">
    <property type="entry name" value="Helix hairpin bin"/>
    <property type="match status" value="1"/>
</dbReference>
<keyword evidence="7 10" id="KW-0378">Hydrolase</keyword>
<accession>A0A845UV01</accession>
<gene>
    <name evidence="12" type="ORF">G3I74_06270</name>
</gene>
<dbReference type="Pfam" id="PF04344">
    <property type="entry name" value="CheZ"/>
    <property type="match status" value="1"/>
</dbReference>
<keyword evidence="13" id="KW-1185">Reference proteome</keyword>
<dbReference type="InterPro" id="IPR050992">
    <property type="entry name" value="CheZ_family_phosphatases"/>
</dbReference>
<keyword evidence="4 10" id="KW-0963">Cytoplasm</keyword>
<name>A0A845UV01_9GAMM</name>
<evidence type="ECO:0000256" key="7">
    <source>
        <dbReference type="ARBA" id="ARBA00022801"/>
    </source>
</evidence>
<proteinExistence type="inferred from homology"/>
<evidence type="ECO:0000256" key="10">
    <source>
        <dbReference type="PIRNR" id="PIRNR002884"/>
    </source>
</evidence>
<evidence type="ECO:0000256" key="8">
    <source>
        <dbReference type="ARBA" id="ARBA00022912"/>
    </source>
</evidence>
<dbReference type="EMBL" id="JAAGSC010000039">
    <property type="protein sequence ID" value="NDY95327.1"/>
    <property type="molecule type" value="Genomic_DNA"/>
</dbReference>
<dbReference type="Proteomes" id="UP000484885">
    <property type="component" value="Unassembled WGS sequence"/>
</dbReference>
<evidence type="ECO:0000256" key="1">
    <source>
        <dbReference type="ARBA" id="ARBA00004496"/>
    </source>
</evidence>
<dbReference type="SUPFAM" id="SSF75708">
    <property type="entry name" value="Chemotaxis phosphatase CheZ"/>
    <property type="match status" value="1"/>
</dbReference>
<evidence type="ECO:0000313" key="13">
    <source>
        <dbReference type="Proteomes" id="UP000484885"/>
    </source>
</evidence>
<organism evidence="12 13">
    <name type="scientific">Wenzhouxiangella limi</name>
    <dbReference type="NCBI Taxonomy" id="2707351"/>
    <lineage>
        <taxon>Bacteria</taxon>
        <taxon>Pseudomonadati</taxon>
        <taxon>Pseudomonadota</taxon>
        <taxon>Gammaproteobacteria</taxon>
        <taxon>Chromatiales</taxon>
        <taxon>Wenzhouxiangellaceae</taxon>
        <taxon>Wenzhouxiangella</taxon>
    </lineage>
</organism>
<dbReference type="InterPro" id="IPR007439">
    <property type="entry name" value="Chemotax_Pase_CheZ"/>
</dbReference>
<comment type="subunit">
    <text evidence="10">Homodimer.</text>
</comment>